<evidence type="ECO:0000256" key="2">
    <source>
        <dbReference type="SAM" id="Phobius"/>
    </source>
</evidence>
<keyword evidence="2" id="KW-0812">Transmembrane</keyword>
<protein>
    <submittedName>
        <fullName evidence="3">Uncharacterized protein</fullName>
    </submittedName>
</protein>
<feature type="transmembrane region" description="Helical" evidence="2">
    <location>
        <begin position="112"/>
        <end position="134"/>
    </location>
</feature>
<evidence type="ECO:0000256" key="1">
    <source>
        <dbReference type="SAM" id="MobiDB-lite"/>
    </source>
</evidence>
<feature type="transmembrane region" description="Helical" evidence="2">
    <location>
        <begin position="146"/>
        <end position="163"/>
    </location>
</feature>
<evidence type="ECO:0000313" key="3">
    <source>
        <dbReference type="EMBL" id="QHT24970.1"/>
    </source>
</evidence>
<keyword evidence="2" id="KW-0472">Membrane</keyword>
<organism evidence="3">
    <name type="scientific">viral metagenome</name>
    <dbReference type="NCBI Taxonomy" id="1070528"/>
    <lineage>
        <taxon>unclassified sequences</taxon>
        <taxon>metagenomes</taxon>
        <taxon>organismal metagenomes</taxon>
    </lineage>
</organism>
<sequence>MSTSLSELPVSSISQHQNQPDISAQQNMDIIGMIDNVAREVNANNNYQDGPNMNASALSYQMDHSQIPQHGPQMRMDDQDGDMGQYVMMQPNEPEPELTFVQKIMGEVKLPLVVLVMFFVLSLPHVNTLITRFIPRFLAENGDMTMMGLGFKAVMFAILFYLAKFFL</sequence>
<feature type="region of interest" description="Disordered" evidence="1">
    <location>
        <begin position="1"/>
        <end position="20"/>
    </location>
</feature>
<proteinExistence type="predicted"/>
<reference evidence="3" key="1">
    <citation type="journal article" date="2020" name="Nature">
        <title>Giant virus diversity and host interactions through global metagenomics.</title>
        <authorList>
            <person name="Schulz F."/>
            <person name="Roux S."/>
            <person name="Paez-Espino D."/>
            <person name="Jungbluth S."/>
            <person name="Walsh D.A."/>
            <person name="Denef V.J."/>
            <person name="McMahon K.D."/>
            <person name="Konstantinidis K.T."/>
            <person name="Eloe-Fadrosh E.A."/>
            <person name="Kyrpides N.C."/>
            <person name="Woyke T."/>
        </authorList>
    </citation>
    <scope>NUCLEOTIDE SEQUENCE</scope>
    <source>
        <strain evidence="3">GVMAG-M-3300023179-150</strain>
    </source>
</reference>
<accession>A0A6C0E8S6</accession>
<keyword evidence="2" id="KW-1133">Transmembrane helix</keyword>
<name>A0A6C0E8S6_9ZZZZ</name>
<dbReference type="EMBL" id="MN739752">
    <property type="protein sequence ID" value="QHT24970.1"/>
    <property type="molecule type" value="Genomic_DNA"/>
</dbReference>
<dbReference type="AlphaFoldDB" id="A0A6C0E8S6"/>